<reference evidence="2 3" key="1">
    <citation type="submission" date="2023-07" db="EMBL/GenBank/DDBJ databases">
        <title>Genomic Encyclopedia of Type Strains, Phase IV (KMG-IV): sequencing the most valuable type-strain genomes for metagenomic binning, comparative biology and taxonomic classification.</title>
        <authorList>
            <person name="Goeker M."/>
        </authorList>
    </citation>
    <scope>NUCLEOTIDE SEQUENCE [LARGE SCALE GENOMIC DNA]</scope>
    <source>
        <strain evidence="2 3">DSM 23837</strain>
    </source>
</reference>
<gene>
    <name evidence="2" type="ORF">J2S08_002486</name>
</gene>
<evidence type="ECO:0000313" key="3">
    <source>
        <dbReference type="Proteomes" id="UP001223586"/>
    </source>
</evidence>
<comment type="caution">
    <text evidence="2">The sequence shown here is derived from an EMBL/GenBank/DDBJ whole genome shotgun (WGS) entry which is preliminary data.</text>
</comment>
<keyword evidence="1" id="KW-0732">Signal</keyword>
<name>A0ABT9WU36_9BACI</name>
<proteinExistence type="predicted"/>
<organism evidence="2 3">
    <name type="scientific">Bacillus chungangensis</name>
    <dbReference type="NCBI Taxonomy" id="587633"/>
    <lineage>
        <taxon>Bacteria</taxon>
        <taxon>Bacillati</taxon>
        <taxon>Bacillota</taxon>
        <taxon>Bacilli</taxon>
        <taxon>Bacillales</taxon>
        <taxon>Bacillaceae</taxon>
        <taxon>Bacillus</taxon>
    </lineage>
</organism>
<dbReference type="InterPro" id="IPR032624">
    <property type="entry name" value="DUF4879"/>
</dbReference>
<dbReference type="RefSeq" id="WP_307229934.1">
    <property type="nucleotide sequence ID" value="NZ_JAUSTT010000014.1"/>
</dbReference>
<protein>
    <submittedName>
        <fullName evidence="2">Uncharacterized protein</fullName>
    </submittedName>
</protein>
<evidence type="ECO:0000256" key="1">
    <source>
        <dbReference type="SAM" id="SignalP"/>
    </source>
</evidence>
<evidence type="ECO:0000313" key="2">
    <source>
        <dbReference type="EMBL" id="MDQ0176628.1"/>
    </source>
</evidence>
<accession>A0ABT9WU36</accession>
<dbReference type="Proteomes" id="UP001223586">
    <property type="component" value="Unassembled WGS sequence"/>
</dbReference>
<keyword evidence="3" id="KW-1185">Reference proteome</keyword>
<dbReference type="Pfam" id="PF16219">
    <property type="entry name" value="DUF4879"/>
    <property type="match status" value="1"/>
</dbReference>
<feature type="signal peptide" evidence="1">
    <location>
        <begin position="1"/>
        <end position="25"/>
    </location>
</feature>
<sequence length="206" mass="23444">MKRLKLFSLLTVLIISLGIGGVVQASEFDAAEKHEDDFLKKEMASIQEEYPEATFEKISLEEYNALKESMKENQLDYTYPSYYPAPPVTSVYIRAIESANGYENVINKYETVPVKGKVSISTMEIGYGASKHWLGNVFMGNNPNFHIQIYAIDLTGNGYADAFHHTVTFDSDKHIGPKSSKVYQFETVSYNYPWNLMSTWINIVHE</sequence>
<dbReference type="EMBL" id="JAUSTT010000014">
    <property type="protein sequence ID" value="MDQ0176628.1"/>
    <property type="molecule type" value="Genomic_DNA"/>
</dbReference>
<feature type="chain" id="PRO_5046116856" evidence="1">
    <location>
        <begin position="26"/>
        <end position="206"/>
    </location>
</feature>